<evidence type="ECO:0000259" key="2">
    <source>
        <dbReference type="PROSITE" id="PS51202"/>
    </source>
</evidence>
<evidence type="ECO:0000313" key="3">
    <source>
        <dbReference type="EMBL" id="CBZ40508.1"/>
    </source>
</evidence>
<dbReference type="RefSeq" id="WP_013609111.1">
    <property type="nucleotide sequence ID" value="NC_015153.1"/>
</dbReference>
<dbReference type="HOGENOM" id="CLU_046525_3_2_14"/>
<organism evidence="3 4">
    <name type="scientific">Mycoplasma suis (strain KI_3806)</name>
    <dbReference type="NCBI Taxonomy" id="708248"/>
    <lineage>
        <taxon>Bacteria</taxon>
        <taxon>Bacillati</taxon>
        <taxon>Mycoplasmatota</taxon>
        <taxon>Mollicutes</taxon>
        <taxon>Mycoplasmataceae</taxon>
        <taxon>Mycoplasma</taxon>
    </lineage>
</organism>
<dbReference type="SUPFAM" id="SSF116726">
    <property type="entry name" value="TrkA C-terminal domain-like"/>
    <property type="match status" value="1"/>
</dbReference>
<dbReference type="InterPro" id="IPR050721">
    <property type="entry name" value="Trk_Ktr_HKT_K-transport"/>
</dbReference>
<name>F0V1H7_MYCS3</name>
<accession>F0V1H7</accession>
<dbReference type="InterPro" id="IPR036721">
    <property type="entry name" value="RCK_C_sf"/>
</dbReference>
<dbReference type="PANTHER" id="PTHR43833:SF7">
    <property type="entry name" value="KTR SYSTEM POTASSIUM UPTAKE PROTEIN C"/>
    <property type="match status" value="1"/>
</dbReference>
<dbReference type="InterPro" id="IPR003148">
    <property type="entry name" value="RCK_N"/>
</dbReference>
<dbReference type="GO" id="GO:0008324">
    <property type="term" value="F:monoatomic cation transmembrane transporter activity"/>
    <property type="evidence" value="ECO:0007669"/>
    <property type="project" value="InterPro"/>
</dbReference>
<dbReference type="InterPro" id="IPR036291">
    <property type="entry name" value="NAD(P)-bd_dom_sf"/>
</dbReference>
<reference evidence="3 4" key="1">
    <citation type="journal article" date="2011" name="J. Bacteriol.">
        <title>Complete genome sequence of the hemotrophic Mycoplasma suis strain KI3806.</title>
        <authorList>
            <person name="Oehlerking J."/>
            <person name="Kube M."/>
            <person name="Felder K.M."/>
            <person name="Matter D."/>
            <person name="Wittenbrink M.M."/>
            <person name="Schwarzenbach S."/>
            <person name="Kramer M.M."/>
            <person name="Hoelzle K."/>
            <person name="Hoelzle L.E."/>
        </authorList>
    </citation>
    <scope>NUCLEOTIDE SEQUENCE [LARGE SCALE GENOMIC DNA]</scope>
    <source>
        <strain evidence="4">KI_3806</strain>
    </source>
</reference>
<dbReference type="SUPFAM" id="SSF51735">
    <property type="entry name" value="NAD(P)-binding Rossmann-fold domains"/>
    <property type="match status" value="1"/>
</dbReference>
<evidence type="ECO:0000313" key="4">
    <source>
        <dbReference type="Proteomes" id="UP000008645"/>
    </source>
</evidence>
<dbReference type="PROSITE" id="PS51202">
    <property type="entry name" value="RCK_C"/>
    <property type="match status" value="1"/>
</dbReference>
<feature type="domain" description="RCK C-terminal" evidence="2">
    <location>
        <begin position="145"/>
        <end position="236"/>
    </location>
</feature>
<dbReference type="Pfam" id="PF02254">
    <property type="entry name" value="TrkA_N"/>
    <property type="match status" value="1"/>
</dbReference>
<dbReference type="Gene3D" id="3.40.50.720">
    <property type="entry name" value="NAD(P)-binding Rossmann-like Domain"/>
    <property type="match status" value="1"/>
</dbReference>
<dbReference type="AlphaFoldDB" id="F0V1H7"/>
<dbReference type="OrthoDB" id="9776294at2"/>
<dbReference type="KEGG" id="msk:MSUIS_04150"/>
<dbReference type="Proteomes" id="UP000008645">
    <property type="component" value="Chromosome"/>
</dbReference>
<protein>
    <submittedName>
        <fullName evidence="3">Trk system potassium uptake protein, TrkA</fullName>
    </submittedName>
</protein>
<dbReference type="Gene3D" id="3.30.70.1450">
    <property type="entry name" value="Regulator of K+ conductance, C-terminal domain"/>
    <property type="match status" value="1"/>
</dbReference>
<feature type="domain" description="RCK N-terminal" evidence="1">
    <location>
        <begin position="12"/>
        <end position="128"/>
    </location>
</feature>
<dbReference type="PANTHER" id="PTHR43833">
    <property type="entry name" value="POTASSIUM CHANNEL PROTEIN 2-RELATED-RELATED"/>
    <property type="match status" value="1"/>
</dbReference>
<proteinExistence type="predicted"/>
<sequence length="254" mass="29334">MIIIGKKKNNLKRDYCLIGLSKFNYEIGKILMKENQNVTVLDNDSDVIDNLGGEFTESKSCDAVNIKELEDVDIKHFDYVIVGIDNVEKSISICSNLKELGVIRILAQAKDEVHKRILKLMGIIHSIIPELYVAENLAYQTMFDIEVEKLPYSKEECENEIFIFKLNVYNSKLREKKISSLLFLKENNASILSIKRMKKGSIIFPVSEDEKLERSDEIILIARKESINKLKESFQKNIPVNLLEETEEKEKEEE</sequence>
<dbReference type="InterPro" id="IPR006037">
    <property type="entry name" value="RCK_C"/>
</dbReference>
<dbReference type="PROSITE" id="PS51201">
    <property type="entry name" value="RCK_N"/>
    <property type="match status" value="1"/>
</dbReference>
<dbReference type="Pfam" id="PF02080">
    <property type="entry name" value="TrkA_C"/>
    <property type="match status" value="1"/>
</dbReference>
<dbReference type="GO" id="GO:0006813">
    <property type="term" value="P:potassium ion transport"/>
    <property type="evidence" value="ECO:0007669"/>
    <property type="project" value="InterPro"/>
</dbReference>
<evidence type="ECO:0000259" key="1">
    <source>
        <dbReference type="PROSITE" id="PS51201"/>
    </source>
</evidence>
<gene>
    <name evidence="3" type="primary">trkA</name>
    <name evidence="3" type="ORF">MSUIS_04150</name>
</gene>
<dbReference type="EMBL" id="FQ790233">
    <property type="protein sequence ID" value="CBZ40508.1"/>
    <property type="molecule type" value="Genomic_DNA"/>
</dbReference>